<dbReference type="InterPro" id="IPR023198">
    <property type="entry name" value="PGP-like_dom2"/>
</dbReference>
<keyword evidence="2" id="KW-1185">Reference proteome</keyword>
<dbReference type="PANTHER" id="PTHR43434">
    <property type="entry name" value="PHOSPHOGLYCOLATE PHOSPHATASE"/>
    <property type="match status" value="1"/>
</dbReference>
<dbReference type="InterPro" id="IPR041492">
    <property type="entry name" value="HAD_2"/>
</dbReference>
<keyword evidence="1" id="KW-0378">Hydrolase</keyword>
<dbReference type="EMBL" id="JAUQTB010000012">
    <property type="protein sequence ID" value="MDO7908133.1"/>
    <property type="molecule type" value="Genomic_DNA"/>
</dbReference>
<dbReference type="InterPro" id="IPR036412">
    <property type="entry name" value="HAD-like_sf"/>
</dbReference>
<dbReference type="SUPFAM" id="SSF56784">
    <property type="entry name" value="HAD-like"/>
    <property type="match status" value="1"/>
</dbReference>
<dbReference type="GO" id="GO:0016787">
    <property type="term" value="F:hydrolase activity"/>
    <property type="evidence" value="ECO:0007669"/>
    <property type="project" value="UniProtKB-KW"/>
</dbReference>
<dbReference type="Pfam" id="PF13419">
    <property type="entry name" value="HAD_2"/>
    <property type="match status" value="1"/>
</dbReference>
<dbReference type="PRINTS" id="PR00413">
    <property type="entry name" value="HADHALOGNASE"/>
</dbReference>
<proteinExistence type="predicted"/>
<dbReference type="InterPro" id="IPR006439">
    <property type="entry name" value="HAD-SF_hydro_IA"/>
</dbReference>
<evidence type="ECO:0000313" key="2">
    <source>
        <dbReference type="Proteomes" id="UP001240171"/>
    </source>
</evidence>
<name>A0ABT9CFS7_9BACL</name>
<dbReference type="SFLD" id="SFLDG01129">
    <property type="entry name" value="C1.5:_HAD__Beta-PGM__Phosphata"/>
    <property type="match status" value="1"/>
</dbReference>
<dbReference type="EC" id="3.-.-.-" evidence="1"/>
<protein>
    <submittedName>
        <fullName evidence="1">HAD family hydrolase</fullName>
        <ecNumber evidence="1">3.-.-.-</ecNumber>
    </submittedName>
</protein>
<dbReference type="Gene3D" id="3.40.50.1000">
    <property type="entry name" value="HAD superfamily/HAD-like"/>
    <property type="match status" value="1"/>
</dbReference>
<dbReference type="Gene3D" id="1.10.150.240">
    <property type="entry name" value="Putative phosphatase, domain 2"/>
    <property type="match status" value="1"/>
</dbReference>
<comment type="caution">
    <text evidence="1">The sequence shown here is derived from an EMBL/GenBank/DDBJ whole genome shotgun (WGS) entry which is preliminary data.</text>
</comment>
<evidence type="ECO:0000313" key="1">
    <source>
        <dbReference type="EMBL" id="MDO7908133.1"/>
    </source>
</evidence>
<sequence length="255" mass="27896">MAVIQIGERTAECNGILFDKDGTLLDFMQLWGPWATTILNLTEQRLSELGTGFSGAREQVLGTRHDHEGRVIAYNPEGPLAMGTAEDTIAILAWQLYTAGLPWNEAMTQVRGLADQAMQELRQSRPVQALPGLQSFLEDCVRVGVKLAVVTSDGTREAEEQLEWAGLREYFDLILGYDQVTWGKPHPELAITASRTLGLHPEDTILIGDSNGDMQMGRQAGVRLAVGLSPDSGSSSHLADADVIIRDYHGIQVKE</sequence>
<organism evidence="1 2">
    <name type="scientific">Paenibacillus lacisoli</name>
    <dbReference type="NCBI Taxonomy" id="3064525"/>
    <lineage>
        <taxon>Bacteria</taxon>
        <taxon>Bacillati</taxon>
        <taxon>Bacillota</taxon>
        <taxon>Bacilli</taxon>
        <taxon>Bacillales</taxon>
        <taxon>Paenibacillaceae</taxon>
        <taxon>Paenibacillus</taxon>
    </lineage>
</organism>
<dbReference type="RefSeq" id="WP_305025352.1">
    <property type="nucleotide sequence ID" value="NZ_JAUQTB010000012.1"/>
</dbReference>
<accession>A0ABT9CFS7</accession>
<gene>
    <name evidence="1" type="ORF">Q5741_17130</name>
</gene>
<dbReference type="Proteomes" id="UP001240171">
    <property type="component" value="Unassembled WGS sequence"/>
</dbReference>
<dbReference type="PANTHER" id="PTHR43434:SF22">
    <property type="entry name" value="PHOSPHOGLYCOLATE PHOSPHATASE"/>
    <property type="match status" value="1"/>
</dbReference>
<dbReference type="InterPro" id="IPR050155">
    <property type="entry name" value="HAD-like_hydrolase_sf"/>
</dbReference>
<dbReference type="NCBIfam" id="TIGR01549">
    <property type="entry name" value="HAD-SF-IA-v1"/>
    <property type="match status" value="1"/>
</dbReference>
<dbReference type="SFLD" id="SFLDS00003">
    <property type="entry name" value="Haloacid_Dehalogenase"/>
    <property type="match status" value="1"/>
</dbReference>
<reference evidence="1 2" key="1">
    <citation type="submission" date="2023-07" db="EMBL/GenBank/DDBJ databases">
        <title>Paenibacillus sp. JX-17 nov. isolated from soil.</title>
        <authorList>
            <person name="Wan Y."/>
            <person name="Liu B."/>
        </authorList>
    </citation>
    <scope>NUCLEOTIDE SEQUENCE [LARGE SCALE GENOMIC DNA]</scope>
    <source>
        <strain evidence="1 2">JX-17</strain>
    </source>
</reference>
<dbReference type="InterPro" id="IPR023214">
    <property type="entry name" value="HAD_sf"/>
</dbReference>